<feature type="region of interest" description="Disordered" evidence="1">
    <location>
        <begin position="105"/>
        <end position="127"/>
    </location>
</feature>
<reference evidence="3" key="1">
    <citation type="submission" date="2021-04" db="EMBL/GenBank/DDBJ databases">
        <title>Sequencing of actinobacteria type strains.</title>
        <authorList>
            <person name="Nguyen G.-S."/>
            <person name="Wentzel A."/>
        </authorList>
    </citation>
    <scope>NUCLEOTIDE SEQUENCE</scope>
    <source>
        <strain evidence="3">DSM 42095</strain>
    </source>
</reference>
<accession>A0A8T4ITL1</accession>
<feature type="region of interest" description="Disordered" evidence="1">
    <location>
        <begin position="195"/>
        <end position="223"/>
    </location>
</feature>
<keyword evidence="2" id="KW-1133">Transmembrane helix</keyword>
<evidence type="ECO:0000313" key="3">
    <source>
        <dbReference type="EMBL" id="MBR7675439.1"/>
    </source>
</evidence>
<evidence type="ECO:0000256" key="2">
    <source>
        <dbReference type="SAM" id="Phobius"/>
    </source>
</evidence>
<dbReference type="NCBIfam" id="NF008528">
    <property type="entry name" value="PRK11463.1-2"/>
    <property type="match status" value="1"/>
</dbReference>
<feature type="region of interest" description="Disordered" evidence="1">
    <location>
        <begin position="1"/>
        <end position="39"/>
    </location>
</feature>
<comment type="caution">
    <text evidence="3">The sequence shown here is derived from an EMBL/GenBank/DDBJ whole genome shotgun (WGS) entry which is preliminary data.</text>
</comment>
<dbReference type="PANTHER" id="PTHR35335:SF1">
    <property type="entry name" value="UPF0716 PROTEIN FXSA"/>
    <property type="match status" value="1"/>
</dbReference>
<name>A0A8T4ITL1_9ACTN</name>
<feature type="transmembrane region" description="Helical" evidence="2">
    <location>
        <begin position="44"/>
        <end position="61"/>
    </location>
</feature>
<dbReference type="GO" id="GO:0016020">
    <property type="term" value="C:membrane"/>
    <property type="evidence" value="ECO:0007669"/>
    <property type="project" value="InterPro"/>
</dbReference>
<organism evidence="3 4">
    <name type="scientific">Streptomyces daliensis</name>
    <dbReference type="NCBI Taxonomy" id="299421"/>
    <lineage>
        <taxon>Bacteria</taxon>
        <taxon>Bacillati</taxon>
        <taxon>Actinomycetota</taxon>
        <taxon>Actinomycetes</taxon>
        <taxon>Kitasatosporales</taxon>
        <taxon>Streptomycetaceae</taxon>
        <taxon>Streptomyces</taxon>
    </lineage>
</organism>
<proteinExistence type="predicted"/>
<keyword evidence="2" id="KW-0472">Membrane</keyword>
<keyword evidence="4" id="KW-1185">Reference proteome</keyword>
<dbReference type="Pfam" id="PF04186">
    <property type="entry name" value="FxsA"/>
    <property type="match status" value="1"/>
</dbReference>
<feature type="compositionally biased region" description="Low complexity" evidence="1">
    <location>
        <begin position="105"/>
        <end position="114"/>
    </location>
</feature>
<gene>
    <name evidence="3" type="ORF">KDA82_20950</name>
</gene>
<dbReference type="EMBL" id="JAGSMN010000480">
    <property type="protein sequence ID" value="MBR7675439.1"/>
    <property type="molecule type" value="Genomic_DNA"/>
</dbReference>
<sequence length="223" mass="24035">MTTRAPFPYEPPPEQDGARHQHGQGPGAPGEGREPRPRSRARRFIPLGVAVWALLEIWLLVLVGEAAGGLTVLALLVAGFVLGSLAIKRAGRRAWQNLTRSVQRAQAQAQGGEPQAEEEEEARRSGSGGNALAMLGGLLLMVPGLLSDVAGLLCLFPPTARLMRRSTQRYFGRREGFAPGTLGDAYQQARKAEEQVRMHRPDGKVVQGEVVRDDEPGNPPAGR</sequence>
<dbReference type="NCBIfam" id="NF008527">
    <property type="entry name" value="PRK11463.1-1"/>
    <property type="match status" value="1"/>
</dbReference>
<evidence type="ECO:0000256" key="1">
    <source>
        <dbReference type="SAM" id="MobiDB-lite"/>
    </source>
</evidence>
<protein>
    <submittedName>
        <fullName evidence="3">FxsA family protein</fullName>
    </submittedName>
</protein>
<dbReference type="AlphaFoldDB" id="A0A8T4ITL1"/>
<dbReference type="Proteomes" id="UP000675554">
    <property type="component" value="Unassembled WGS sequence"/>
</dbReference>
<dbReference type="InterPro" id="IPR007313">
    <property type="entry name" value="FxsA"/>
</dbReference>
<feature type="transmembrane region" description="Helical" evidence="2">
    <location>
        <begin position="67"/>
        <end position="87"/>
    </location>
</feature>
<dbReference type="PANTHER" id="PTHR35335">
    <property type="entry name" value="UPF0716 PROTEIN FXSA"/>
    <property type="match status" value="1"/>
</dbReference>
<evidence type="ECO:0000313" key="4">
    <source>
        <dbReference type="Proteomes" id="UP000675554"/>
    </source>
</evidence>
<feature type="transmembrane region" description="Helical" evidence="2">
    <location>
        <begin position="132"/>
        <end position="158"/>
    </location>
</feature>
<keyword evidence="2" id="KW-0812">Transmembrane</keyword>